<evidence type="ECO:0000313" key="2">
    <source>
        <dbReference type="Proteomes" id="UP000191518"/>
    </source>
</evidence>
<dbReference type="Proteomes" id="UP000191518">
    <property type="component" value="Unassembled WGS sequence"/>
</dbReference>
<dbReference type="EMBL" id="MDYP01000039">
    <property type="protein sequence ID" value="OQE02721.1"/>
    <property type="molecule type" value="Genomic_DNA"/>
</dbReference>
<protein>
    <submittedName>
        <fullName evidence="1">Uncharacterized protein</fullName>
    </submittedName>
</protein>
<name>A0A1V6RLK4_9EURO</name>
<dbReference type="STRING" id="29845.A0A1V6RLK4"/>
<gene>
    <name evidence="1" type="ORF">PENVUL_c039G08736</name>
</gene>
<keyword evidence="2" id="KW-1185">Reference proteome</keyword>
<proteinExistence type="predicted"/>
<dbReference type="AlphaFoldDB" id="A0A1V6RLK4"/>
<accession>A0A1V6RLK4</accession>
<reference evidence="2" key="1">
    <citation type="journal article" date="2017" name="Nat. Microbiol.">
        <title>Global analysis of biosynthetic gene clusters reveals vast potential of secondary metabolite production in Penicillium species.</title>
        <authorList>
            <person name="Nielsen J.C."/>
            <person name="Grijseels S."/>
            <person name="Prigent S."/>
            <person name="Ji B."/>
            <person name="Dainat J."/>
            <person name="Nielsen K.F."/>
            <person name="Frisvad J.C."/>
            <person name="Workman M."/>
            <person name="Nielsen J."/>
        </authorList>
    </citation>
    <scope>NUCLEOTIDE SEQUENCE [LARGE SCALE GENOMIC DNA]</scope>
    <source>
        <strain evidence="2">IBT 29486</strain>
    </source>
</reference>
<evidence type="ECO:0000313" key="1">
    <source>
        <dbReference type="EMBL" id="OQE02721.1"/>
    </source>
</evidence>
<comment type="caution">
    <text evidence="1">The sequence shown here is derived from an EMBL/GenBank/DDBJ whole genome shotgun (WGS) entry which is preliminary data.</text>
</comment>
<organism evidence="1 2">
    <name type="scientific">Penicillium vulpinum</name>
    <dbReference type="NCBI Taxonomy" id="29845"/>
    <lineage>
        <taxon>Eukaryota</taxon>
        <taxon>Fungi</taxon>
        <taxon>Dikarya</taxon>
        <taxon>Ascomycota</taxon>
        <taxon>Pezizomycotina</taxon>
        <taxon>Eurotiomycetes</taxon>
        <taxon>Eurotiomycetidae</taxon>
        <taxon>Eurotiales</taxon>
        <taxon>Aspergillaceae</taxon>
        <taxon>Penicillium</taxon>
    </lineage>
</organism>
<sequence length="345" mass="39920">MTCKQAQRHAFLRSLFQQVRDFEPDFPSPDEIQRLGIQVSEVSPADTNDGTLQFEPCYFKPHPEKLLEICLIHPDLEPDEQPHTISSVRSVQDLMNEWPTKYPPGVAPILTNLRWSERLDYDLDHTAFDQAYEIDAVIDSHLGASRQGTSINGLPDEFRLEQLRDQEYWEPDRTEDDPITMEDFDKPKTWRVVNHFRYTGLPHSVMSCLAHIEPTETNKGLTTHELRAIVNIMLLRVNHKPFRRCHIHPLHCRKACRFVVVVLILESHVLKPLEETCAVYKVGHVAEDPSYIPKHVPRYRLRTDLYSPPSVTLEEDSSTTMLLLAHPGFHCQLKVFLIKHLPAKC</sequence>